<dbReference type="InterPro" id="IPR028031">
    <property type="entry name" value="DUF4460"/>
</dbReference>
<dbReference type="Pfam" id="PF14687">
    <property type="entry name" value="DUF4460"/>
    <property type="match status" value="1"/>
</dbReference>
<evidence type="ECO:0008006" key="5">
    <source>
        <dbReference type="Google" id="ProtNLM"/>
    </source>
</evidence>
<sequence length="482" mass="55717">MVPWPLKAERFSKAVCPCGLNFVRRMSSSEIATALRPFYFSVHPDLFGQYPSERAVNENSLQMLSCFIENAKSSKPHPETELTFYLKPGKNKSDPRNLQYVKIKVGAKSLENTVSSILSSCNLPTAYVDQLKSRKPVKRKVFINDDYIFDVEDRNEDLYNVEFQLDRAIKTHLLKHWLQQNINVSREKLQKCEPVREEIRRLQFEIAGEFGIKELILDCGWNIRHYRGCLASFHALAHHHPQAMKTLKGRSLVFGRDTGISMDGHVLLNSGEVRHNWLDFIKKIPEEDAVLVTLPSFEKSVSRVLRDINVVRRKFQPQTMAKKYENNLKRLTTALSDHVGRYGYPKDWPEYLSDYDLVVETEAGPLMVSPTGQFIVPASCPSFLLINFITEHLDEAKKLTEHYQSHKHLEKDLQQKCVSELDLAVLQKDDCIPPDMMISCCSRLLRHKNELRELLAKSHLYVAKYYCVMSDGQLCIPWNWES</sequence>
<dbReference type="EMBL" id="JBBCAQ010000002">
    <property type="protein sequence ID" value="KAK7605416.1"/>
    <property type="molecule type" value="Genomic_DNA"/>
</dbReference>
<dbReference type="Proteomes" id="UP001367676">
    <property type="component" value="Unassembled WGS sequence"/>
</dbReference>
<evidence type="ECO:0000259" key="1">
    <source>
        <dbReference type="Pfam" id="PF14687"/>
    </source>
</evidence>
<evidence type="ECO:0000313" key="4">
    <source>
        <dbReference type="Proteomes" id="UP001367676"/>
    </source>
</evidence>
<dbReference type="PANTHER" id="PTHR31596">
    <property type="entry name" value="T-CELL ACTIVATION INHIBITOR, MITOCHONDRIAL"/>
    <property type="match status" value="1"/>
</dbReference>
<feature type="domain" description="DUF4461" evidence="2">
    <location>
        <begin position="174"/>
        <end position="481"/>
    </location>
</feature>
<evidence type="ECO:0000313" key="3">
    <source>
        <dbReference type="EMBL" id="KAK7605416.1"/>
    </source>
</evidence>
<evidence type="ECO:0000259" key="2">
    <source>
        <dbReference type="Pfam" id="PF14688"/>
    </source>
</evidence>
<dbReference type="InterPro" id="IPR027989">
    <property type="entry name" value="DUF4461"/>
</dbReference>
<proteinExistence type="predicted"/>
<gene>
    <name evidence="3" type="ORF">V9T40_007274</name>
</gene>
<comment type="caution">
    <text evidence="3">The sequence shown here is derived from an EMBL/GenBank/DDBJ whole genome shotgun (WGS) entry which is preliminary data.</text>
</comment>
<name>A0AAN9TY55_9HEMI</name>
<dbReference type="PANTHER" id="PTHR31596:SF1">
    <property type="entry name" value="T-CELL ACTIVATION INHIBITOR, MITOCHONDRIAL"/>
    <property type="match status" value="1"/>
</dbReference>
<feature type="domain" description="DUF4460" evidence="1">
    <location>
        <begin position="24"/>
        <end position="123"/>
    </location>
</feature>
<dbReference type="InterPro" id="IPR027986">
    <property type="entry name" value="TCAIM"/>
</dbReference>
<dbReference type="AlphaFoldDB" id="A0AAN9TY55"/>
<dbReference type="Pfam" id="PF14688">
    <property type="entry name" value="DUF4461"/>
    <property type="match status" value="1"/>
</dbReference>
<protein>
    <recommendedName>
        <fullName evidence="5">T-cell activation inhibitor, mitochondrial</fullName>
    </recommendedName>
</protein>
<dbReference type="GO" id="GO:0005739">
    <property type="term" value="C:mitochondrion"/>
    <property type="evidence" value="ECO:0007669"/>
    <property type="project" value="TreeGrafter"/>
</dbReference>
<reference evidence="3 4" key="1">
    <citation type="submission" date="2024-03" db="EMBL/GenBank/DDBJ databases">
        <title>Adaptation during the transition from Ophiocordyceps entomopathogen to insect associate is accompanied by gene loss and intensified selection.</title>
        <authorList>
            <person name="Ward C.M."/>
            <person name="Onetto C.A."/>
            <person name="Borneman A.R."/>
        </authorList>
    </citation>
    <scope>NUCLEOTIDE SEQUENCE [LARGE SCALE GENOMIC DNA]</scope>
    <source>
        <strain evidence="3">AWRI1</strain>
        <tissue evidence="3">Single Adult Female</tissue>
    </source>
</reference>
<accession>A0AAN9TY55</accession>
<keyword evidence="4" id="KW-1185">Reference proteome</keyword>
<organism evidence="3 4">
    <name type="scientific">Parthenolecanium corni</name>
    <dbReference type="NCBI Taxonomy" id="536013"/>
    <lineage>
        <taxon>Eukaryota</taxon>
        <taxon>Metazoa</taxon>
        <taxon>Ecdysozoa</taxon>
        <taxon>Arthropoda</taxon>
        <taxon>Hexapoda</taxon>
        <taxon>Insecta</taxon>
        <taxon>Pterygota</taxon>
        <taxon>Neoptera</taxon>
        <taxon>Paraneoptera</taxon>
        <taxon>Hemiptera</taxon>
        <taxon>Sternorrhyncha</taxon>
        <taxon>Coccoidea</taxon>
        <taxon>Coccidae</taxon>
        <taxon>Parthenolecanium</taxon>
    </lineage>
</organism>